<name>A0A5M3XEQ2_9ACTN</name>
<gene>
    <name evidence="1" type="ORF">Aple_009460</name>
</gene>
<evidence type="ECO:0000313" key="2">
    <source>
        <dbReference type="Proteomes" id="UP000377595"/>
    </source>
</evidence>
<sequence>MTNTAEFPVPVGDLLGPVIRDLARRSGRDLTRWLDQVHQLGGCREPLRLTGHSTTIDAATGEVLARYSTRAEPHGQLLIRCGNRRASRCPACAEIYRRDTFHLIRSGLLGGDKGVPDSVRTHPRVLATFTAPSFGPVHRGPGKDGKTIVCHPRRTGPSCFTWHKNGDLNIGQPLDPETYDYTGHVLWNAHAGDLWRRFTIYLRRHMAAAAGLTRKEFGNRIRLSFAKVAEYQARGVVHFHAVIRLDGRTSGAPLAAPPAWATVELLSDAIRSAVAAVRIDAPEYGSLAWGRQVDVAPISPGVLNHKTMLTERAVAGYVAKYATKSAETSGTLDRAIKTHEMPRLHKMGIPDHTVRLIRTAWQLGSTRNRPDLAHLRLRDWAHMLGFRGHFSTRSRAYSTTLGALRQARVDYRQRLQIDRGRAFDPDTTLVLAHWKFAGQGYTPGESALAALINGGADDPVPPTSIDALPALADSRTEAAK</sequence>
<dbReference type="InterPro" id="IPR046828">
    <property type="entry name" value="RepSA"/>
</dbReference>
<dbReference type="Pfam" id="PF20199">
    <property type="entry name" value="RepSA"/>
    <property type="match status" value="1"/>
</dbReference>
<comment type="caution">
    <text evidence="1">The sequence shown here is derived from an EMBL/GenBank/DDBJ whole genome shotgun (WGS) entry which is preliminary data.</text>
</comment>
<reference evidence="1 2" key="1">
    <citation type="submission" date="2019-10" db="EMBL/GenBank/DDBJ databases">
        <title>Whole genome shotgun sequence of Acrocarpospora pleiomorpha NBRC 16267.</title>
        <authorList>
            <person name="Ichikawa N."/>
            <person name="Kimura A."/>
            <person name="Kitahashi Y."/>
            <person name="Komaki H."/>
            <person name="Oguchi A."/>
        </authorList>
    </citation>
    <scope>NUCLEOTIDE SEQUENCE [LARGE SCALE GENOMIC DNA]</scope>
    <source>
        <strain evidence="1 2">NBRC 16267</strain>
    </source>
</reference>
<dbReference type="AlphaFoldDB" id="A0A5M3XEQ2"/>
<protein>
    <submittedName>
        <fullName evidence="1">Replication initiation protein</fullName>
    </submittedName>
</protein>
<keyword evidence="2" id="KW-1185">Reference proteome</keyword>
<accession>A0A5M3XEQ2</accession>
<proteinExistence type="predicted"/>
<evidence type="ECO:0000313" key="1">
    <source>
        <dbReference type="EMBL" id="GES18051.1"/>
    </source>
</evidence>
<dbReference type="EMBL" id="BLAF01000006">
    <property type="protein sequence ID" value="GES18051.1"/>
    <property type="molecule type" value="Genomic_DNA"/>
</dbReference>
<dbReference type="RefSeq" id="WP_344317054.1">
    <property type="nucleotide sequence ID" value="NZ_BAAAHM010000017.1"/>
</dbReference>
<dbReference type="Proteomes" id="UP000377595">
    <property type="component" value="Unassembled WGS sequence"/>
</dbReference>
<organism evidence="1 2">
    <name type="scientific">Acrocarpospora pleiomorpha</name>
    <dbReference type="NCBI Taxonomy" id="90975"/>
    <lineage>
        <taxon>Bacteria</taxon>
        <taxon>Bacillati</taxon>
        <taxon>Actinomycetota</taxon>
        <taxon>Actinomycetes</taxon>
        <taxon>Streptosporangiales</taxon>
        <taxon>Streptosporangiaceae</taxon>
        <taxon>Acrocarpospora</taxon>
    </lineage>
</organism>